<sequence>MTISNNPVPYWNIWGHYVRAPSTGLQAVQAALMDRAFTWAEKRKIPGLTLGFAQHKAAVKLAAGPNSDIASRLTSCGRVDEHGNLHECRVTLCPRCIMLRRYRDTAENRELFAHLGKMEHRLKDNDFHEKRSIKSRR</sequence>
<gene>
    <name evidence="1" type="ORF">WH87_01520</name>
</gene>
<dbReference type="PATRIC" id="fig|1293439.3.peg.2668"/>
<keyword evidence="2" id="KW-1185">Reference proteome</keyword>
<proteinExistence type="predicted"/>
<organism evidence="1 2">
    <name type="scientific">Devosia epidermidihirudinis</name>
    <dbReference type="NCBI Taxonomy" id="1293439"/>
    <lineage>
        <taxon>Bacteria</taxon>
        <taxon>Pseudomonadati</taxon>
        <taxon>Pseudomonadota</taxon>
        <taxon>Alphaproteobacteria</taxon>
        <taxon>Hyphomicrobiales</taxon>
        <taxon>Devosiaceae</taxon>
        <taxon>Devosia</taxon>
    </lineage>
</organism>
<dbReference type="AlphaFoldDB" id="A0A0F5QJK1"/>
<dbReference type="Proteomes" id="UP000033411">
    <property type="component" value="Unassembled WGS sequence"/>
</dbReference>
<protein>
    <submittedName>
        <fullName evidence="1">Uncharacterized protein</fullName>
    </submittedName>
</protein>
<reference evidence="1 2" key="1">
    <citation type="submission" date="2015-03" db="EMBL/GenBank/DDBJ databases">
        <authorList>
            <person name="Lepp D."/>
            <person name="Hassan Y.I."/>
            <person name="Li X.-Z."/>
            <person name="Zhou T."/>
        </authorList>
    </citation>
    <scope>NUCLEOTIDE SEQUENCE [LARGE SCALE GENOMIC DNA]</scope>
    <source>
        <strain evidence="1 2">E84</strain>
    </source>
</reference>
<name>A0A0F5QJK1_9HYPH</name>
<evidence type="ECO:0000313" key="2">
    <source>
        <dbReference type="Proteomes" id="UP000033411"/>
    </source>
</evidence>
<accession>A0A0F5QJK1</accession>
<dbReference type="EMBL" id="LANJ01000004">
    <property type="protein sequence ID" value="KKC40878.1"/>
    <property type="molecule type" value="Genomic_DNA"/>
</dbReference>
<comment type="caution">
    <text evidence="1">The sequence shown here is derived from an EMBL/GenBank/DDBJ whole genome shotgun (WGS) entry which is preliminary data.</text>
</comment>
<evidence type="ECO:0000313" key="1">
    <source>
        <dbReference type="EMBL" id="KKC40878.1"/>
    </source>
</evidence>
<dbReference type="RefSeq" id="WP_046173212.1">
    <property type="nucleotide sequence ID" value="NZ_LANJ01000004.1"/>
</dbReference>
<dbReference type="OrthoDB" id="8403749at2"/>